<keyword evidence="1" id="KW-0472">Membrane</keyword>
<comment type="caution">
    <text evidence="2">The sequence shown here is derived from an EMBL/GenBank/DDBJ whole genome shotgun (WGS) entry which is preliminary data.</text>
</comment>
<keyword evidence="1" id="KW-0812">Transmembrane</keyword>
<dbReference type="Proteomes" id="UP000838686">
    <property type="component" value="Unassembled WGS sequence"/>
</dbReference>
<sequence length="57" mass="6380">MQPYRTFSIVLGGVLWFCTATVKPRSYIKIIAAMSIAVTSRYCFILAAVLRLSIKIP</sequence>
<organism evidence="2 3">
    <name type="scientific">Paenibacillus plantiphilus</name>
    <dbReference type="NCBI Taxonomy" id="2905650"/>
    <lineage>
        <taxon>Bacteria</taxon>
        <taxon>Bacillati</taxon>
        <taxon>Bacillota</taxon>
        <taxon>Bacilli</taxon>
        <taxon>Bacillales</taxon>
        <taxon>Paenibacillaceae</taxon>
        <taxon>Paenibacillus</taxon>
    </lineage>
</organism>
<keyword evidence="3" id="KW-1185">Reference proteome</keyword>
<protein>
    <submittedName>
        <fullName evidence="2">Uncharacterized protein</fullName>
    </submittedName>
</protein>
<name>A0ABM9CLG6_9BACL</name>
<evidence type="ECO:0000313" key="2">
    <source>
        <dbReference type="EMBL" id="CAH1215863.1"/>
    </source>
</evidence>
<keyword evidence="1" id="KW-1133">Transmembrane helix</keyword>
<dbReference type="EMBL" id="CAKMMF010000025">
    <property type="protein sequence ID" value="CAH1215863.1"/>
    <property type="molecule type" value="Genomic_DNA"/>
</dbReference>
<evidence type="ECO:0000256" key="1">
    <source>
        <dbReference type="SAM" id="Phobius"/>
    </source>
</evidence>
<gene>
    <name evidence="2" type="ORF">PAECIP111893_04044</name>
</gene>
<proteinExistence type="predicted"/>
<accession>A0ABM9CLG6</accession>
<evidence type="ECO:0000313" key="3">
    <source>
        <dbReference type="Proteomes" id="UP000838686"/>
    </source>
</evidence>
<feature type="transmembrane region" description="Helical" evidence="1">
    <location>
        <begin position="30"/>
        <end position="54"/>
    </location>
</feature>
<reference evidence="2" key="1">
    <citation type="submission" date="2022-01" db="EMBL/GenBank/DDBJ databases">
        <authorList>
            <person name="Criscuolo A."/>
        </authorList>
    </citation>
    <scope>NUCLEOTIDE SEQUENCE</scope>
    <source>
        <strain evidence="2">CIP111893</strain>
    </source>
</reference>